<dbReference type="OrthoDB" id="8685152at2"/>
<organism evidence="2 3">
    <name type="scientific">Enhygromyxa salina</name>
    <dbReference type="NCBI Taxonomy" id="215803"/>
    <lineage>
        <taxon>Bacteria</taxon>
        <taxon>Pseudomonadati</taxon>
        <taxon>Myxococcota</taxon>
        <taxon>Polyangia</taxon>
        <taxon>Nannocystales</taxon>
        <taxon>Nannocystaceae</taxon>
        <taxon>Enhygromyxa</taxon>
    </lineage>
</organism>
<proteinExistence type="predicted"/>
<evidence type="ECO:0000256" key="1">
    <source>
        <dbReference type="SAM" id="MobiDB-lite"/>
    </source>
</evidence>
<protein>
    <recommendedName>
        <fullName evidence="4">Double zinc ribbon</fullName>
    </recommendedName>
</protein>
<dbReference type="RefSeq" id="WP_106087577.1">
    <property type="nucleotide sequence ID" value="NZ_PVNL01000013.1"/>
</dbReference>
<feature type="region of interest" description="Disordered" evidence="1">
    <location>
        <begin position="135"/>
        <end position="157"/>
    </location>
</feature>
<name>A0A2S9YXA8_9BACT</name>
<gene>
    <name evidence="2" type="ORF">ENSA7_04910</name>
</gene>
<evidence type="ECO:0000313" key="3">
    <source>
        <dbReference type="Proteomes" id="UP000238823"/>
    </source>
</evidence>
<dbReference type="AlphaFoldDB" id="A0A2S9YXA8"/>
<accession>A0A2S9YXA8</accession>
<evidence type="ECO:0000313" key="2">
    <source>
        <dbReference type="EMBL" id="PRQ09736.1"/>
    </source>
</evidence>
<comment type="caution">
    <text evidence="2">The sequence shown here is derived from an EMBL/GenBank/DDBJ whole genome shotgun (WGS) entry which is preliminary data.</text>
</comment>
<evidence type="ECO:0008006" key="4">
    <source>
        <dbReference type="Google" id="ProtNLM"/>
    </source>
</evidence>
<reference evidence="2 3" key="1">
    <citation type="submission" date="2018-03" db="EMBL/GenBank/DDBJ databases">
        <title>Draft Genome Sequences of the Obligatory Marine Myxobacteria Enhygromyxa salina SWB007.</title>
        <authorList>
            <person name="Poehlein A."/>
            <person name="Moghaddam J.A."/>
            <person name="Harms H."/>
            <person name="Alanjari M."/>
            <person name="Koenig G.M."/>
            <person name="Daniel R."/>
            <person name="Schaeberle T.F."/>
        </authorList>
    </citation>
    <scope>NUCLEOTIDE SEQUENCE [LARGE SCALE GENOMIC DNA]</scope>
    <source>
        <strain evidence="2 3">SWB007</strain>
    </source>
</reference>
<feature type="compositionally biased region" description="Acidic residues" evidence="1">
    <location>
        <begin position="146"/>
        <end position="157"/>
    </location>
</feature>
<dbReference type="EMBL" id="PVNL01000013">
    <property type="protein sequence ID" value="PRQ09736.1"/>
    <property type="molecule type" value="Genomic_DNA"/>
</dbReference>
<dbReference type="Proteomes" id="UP000238823">
    <property type="component" value="Unassembled WGS sequence"/>
</dbReference>
<sequence length="157" mass="17024">MLISCPECERKVSDRAKACPDCGFPVAEHVAEQAEAAARAARLASRERVGEIDCPTCDARGFTYFEAADDEGQTRQMFGWCEACKHSGRVHQCKDLGGYYAVSHAALDPFLRGELDAPAEGVAFVGTQLVAEHRYEQPGETWTEPDGGDPDDLGSRG</sequence>